<dbReference type="OrthoDB" id="2376384at2"/>
<sequence length="116" mass="13552">MTDDQVKQAIDHVVSGIYRQYPELLEKYGERGKEKCREDNEHHFKHLRTAYEADMPKIFTDYAIWLNNVLTSRGMKSEHLIDNFDRIAEAMGSIDAPERETYIGYLKEANQKLANS</sequence>
<evidence type="ECO:0000256" key="1">
    <source>
        <dbReference type="ARBA" id="ARBA00008182"/>
    </source>
</evidence>
<dbReference type="AlphaFoldDB" id="A0A7X2V4S8"/>
<proteinExistence type="inferred from homology"/>
<dbReference type="SUPFAM" id="SSF46458">
    <property type="entry name" value="Globin-like"/>
    <property type="match status" value="1"/>
</dbReference>
<dbReference type="RefSeq" id="WP_155112247.1">
    <property type="nucleotide sequence ID" value="NZ_WMIB01000008.1"/>
</dbReference>
<evidence type="ECO:0000313" key="5">
    <source>
        <dbReference type="Proteomes" id="UP000434639"/>
    </source>
</evidence>
<gene>
    <name evidence="4" type="ORF">GKZ89_09895</name>
</gene>
<evidence type="ECO:0000256" key="3">
    <source>
        <dbReference type="ARBA" id="ARBA00023307"/>
    </source>
</evidence>
<reference evidence="4 5" key="1">
    <citation type="journal article" date="2017" name="Int. J. Syst. Evol. Microbiol.">
        <title>Bacillus mangrovi sp. nov., isolated from a sediment sample from a mangrove forest.</title>
        <authorList>
            <person name="Gupta V."/>
            <person name="Singh P.K."/>
            <person name="Korpole S."/>
            <person name="Tanuku N.R.S."/>
            <person name="Pinnaka A.K."/>
        </authorList>
    </citation>
    <scope>NUCLEOTIDE SEQUENCE [LARGE SCALE GENOMIC DNA]</scope>
    <source>
        <strain evidence="4 5">KCTC 33872</strain>
    </source>
</reference>
<evidence type="ECO:0000313" key="4">
    <source>
        <dbReference type="EMBL" id="MTH53715.1"/>
    </source>
</evidence>
<dbReference type="InterPro" id="IPR009050">
    <property type="entry name" value="Globin-like_sf"/>
</dbReference>
<evidence type="ECO:0000256" key="2">
    <source>
        <dbReference type="ARBA" id="ARBA00022991"/>
    </source>
</evidence>
<accession>A0A7X2V4S8</accession>
<protein>
    <submittedName>
        <fullName evidence="4">Uncharacterized protein</fullName>
    </submittedName>
</protein>
<keyword evidence="3" id="KW-0089">Bile pigment</keyword>
<keyword evidence="5" id="KW-1185">Reference proteome</keyword>
<keyword evidence="2" id="KW-0157">Chromophore</keyword>
<dbReference type="Proteomes" id="UP000434639">
    <property type="component" value="Unassembled WGS sequence"/>
</dbReference>
<name>A0A7X2V4S8_9BACI</name>
<organism evidence="4 5">
    <name type="scientific">Metabacillus mangrovi</name>
    <dbReference type="NCBI Taxonomy" id="1491830"/>
    <lineage>
        <taxon>Bacteria</taxon>
        <taxon>Bacillati</taxon>
        <taxon>Bacillota</taxon>
        <taxon>Bacilli</taxon>
        <taxon>Bacillales</taxon>
        <taxon>Bacillaceae</taxon>
        <taxon>Metabacillus</taxon>
    </lineage>
</organism>
<comment type="caution">
    <text evidence="4">The sequence shown here is derived from an EMBL/GenBank/DDBJ whole genome shotgun (WGS) entry which is preliminary data.</text>
</comment>
<comment type="similarity">
    <text evidence="1">Belongs to the phycobiliprotein family.</text>
</comment>
<dbReference type="Gene3D" id="1.10.490.20">
    <property type="entry name" value="Phycocyanins"/>
    <property type="match status" value="1"/>
</dbReference>
<dbReference type="EMBL" id="WMIB01000008">
    <property type="protein sequence ID" value="MTH53715.1"/>
    <property type="molecule type" value="Genomic_DNA"/>
</dbReference>
<dbReference type="InterPro" id="IPR038719">
    <property type="entry name" value="Phycobilisome_asu/bsu_sf"/>
</dbReference>